<dbReference type="EMBL" id="CP041241">
    <property type="protein sequence ID" value="QLL65687.1"/>
    <property type="molecule type" value="Genomic_DNA"/>
</dbReference>
<protein>
    <submittedName>
        <fullName evidence="1">Nuclear transport factor 2 family protein</fullName>
    </submittedName>
</protein>
<dbReference type="InterPro" id="IPR037401">
    <property type="entry name" value="SnoaL-like"/>
</dbReference>
<keyword evidence="1" id="KW-0614">Plasmid</keyword>
<proteinExistence type="predicted"/>
<keyword evidence="2" id="KW-1185">Reference proteome</keyword>
<accession>A0A859QU80</accession>
<gene>
    <name evidence="1" type="ORF">FKV68_30845</name>
</gene>
<evidence type="ECO:0000313" key="2">
    <source>
        <dbReference type="Proteomes" id="UP000510721"/>
    </source>
</evidence>
<dbReference type="InterPro" id="IPR032710">
    <property type="entry name" value="NTF2-like_dom_sf"/>
</dbReference>
<evidence type="ECO:0000313" key="1">
    <source>
        <dbReference type="EMBL" id="QLL65687.1"/>
    </source>
</evidence>
<sequence length="158" mass="17605">MSKLTADDHMEILNLYGRYSFALDTGDGVLRGSTFAEDGTFATYLSGHQPEHVNGLIARTNEIGNRGHRHLTSNIIIEASDDGAIGQCHVLVLGRHAPYDASTYDEPGNGYTMKTGFYRDTLVKTAQGWRFKTRHLFLDHEADSPFRARRPSTFPTSD</sequence>
<dbReference type="SUPFAM" id="SSF54427">
    <property type="entry name" value="NTF2-like"/>
    <property type="match status" value="1"/>
</dbReference>
<geneLocation type="plasmid" evidence="2">
    <name>pemeittgr7c</name>
</geneLocation>
<name>A0A859QU80_9HYPH</name>
<dbReference type="Gene3D" id="3.10.450.50">
    <property type="match status" value="1"/>
</dbReference>
<dbReference type="Pfam" id="PF13577">
    <property type="entry name" value="SnoaL_4"/>
    <property type="match status" value="1"/>
</dbReference>
<reference evidence="1 2" key="1">
    <citation type="submission" date="2019-06" db="EMBL/GenBank/DDBJ databases">
        <title>Complete genome sequence of Ensifer mexicanus ITTG R7 isolated from nodules of Acacia angustissima (Mill.) Kuntze.</title>
        <authorList>
            <person name="Rincon-Rosales R."/>
            <person name="Rogel M.A."/>
            <person name="Guerrero G."/>
            <person name="Rincon-Molina C.I."/>
            <person name="Lopez-Lopez A."/>
            <person name="Martinez-Romero E."/>
        </authorList>
    </citation>
    <scope>NUCLEOTIDE SEQUENCE [LARGE SCALE GENOMIC DNA]</scope>
    <source>
        <strain evidence="1 2">ITTG R7</strain>
        <plasmid evidence="2">pemeittgr7c</plasmid>
    </source>
</reference>
<dbReference type="KEGG" id="emx:FKV68_30845"/>
<dbReference type="AlphaFoldDB" id="A0A859QU80"/>
<dbReference type="RefSeq" id="WP_180942583.1">
    <property type="nucleotide sequence ID" value="NZ_CP041241.1"/>
</dbReference>
<organism evidence="1 2">
    <name type="scientific">Sinorhizobium mexicanum</name>
    <dbReference type="NCBI Taxonomy" id="375549"/>
    <lineage>
        <taxon>Bacteria</taxon>
        <taxon>Pseudomonadati</taxon>
        <taxon>Pseudomonadota</taxon>
        <taxon>Alphaproteobacteria</taxon>
        <taxon>Hyphomicrobiales</taxon>
        <taxon>Rhizobiaceae</taxon>
        <taxon>Sinorhizobium/Ensifer group</taxon>
        <taxon>Sinorhizobium</taxon>
    </lineage>
</organism>
<dbReference type="Proteomes" id="UP000510721">
    <property type="component" value="Plasmid pEmeITTGR7c"/>
</dbReference>